<evidence type="ECO:0000313" key="2">
    <source>
        <dbReference type="Proteomes" id="UP000823775"/>
    </source>
</evidence>
<gene>
    <name evidence="1" type="ORF">HAX54_044828</name>
</gene>
<name>A0ABS8WIV2_DATST</name>
<dbReference type="EMBL" id="JACEIK010006886">
    <property type="protein sequence ID" value="MCE3049445.1"/>
    <property type="molecule type" value="Genomic_DNA"/>
</dbReference>
<sequence>MDEWAKCTYVMAPHVGRNQHTTEHGGSKVLSKPWCAQWHQGITPVWQDSAMKTWHLMIQDNAWTLRLARLRQQGMGIDA</sequence>
<dbReference type="Proteomes" id="UP000823775">
    <property type="component" value="Unassembled WGS sequence"/>
</dbReference>
<reference evidence="1 2" key="1">
    <citation type="journal article" date="2021" name="BMC Genomics">
        <title>Datura genome reveals duplications of psychoactive alkaloid biosynthetic genes and high mutation rate following tissue culture.</title>
        <authorList>
            <person name="Rajewski A."/>
            <person name="Carter-House D."/>
            <person name="Stajich J."/>
            <person name="Litt A."/>
        </authorList>
    </citation>
    <scope>NUCLEOTIDE SEQUENCE [LARGE SCALE GENOMIC DNA]</scope>
    <source>
        <strain evidence="1">AR-01</strain>
    </source>
</reference>
<protein>
    <submittedName>
        <fullName evidence="1">Uncharacterized protein</fullName>
    </submittedName>
</protein>
<keyword evidence="2" id="KW-1185">Reference proteome</keyword>
<comment type="caution">
    <text evidence="1">The sequence shown here is derived from an EMBL/GenBank/DDBJ whole genome shotgun (WGS) entry which is preliminary data.</text>
</comment>
<proteinExistence type="predicted"/>
<accession>A0ABS8WIV2</accession>
<evidence type="ECO:0000313" key="1">
    <source>
        <dbReference type="EMBL" id="MCE3049445.1"/>
    </source>
</evidence>
<organism evidence="1 2">
    <name type="scientific">Datura stramonium</name>
    <name type="common">Jimsonweed</name>
    <name type="synonym">Common thornapple</name>
    <dbReference type="NCBI Taxonomy" id="4076"/>
    <lineage>
        <taxon>Eukaryota</taxon>
        <taxon>Viridiplantae</taxon>
        <taxon>Streptophyta</taxon>
        <taxon>Embryophyta</taxon>
        <taxon>Tracheophyta</taxon>
        <taxon>Spermatophyta</taxon>
        <taxon>Magnoliopsida</taxon>
        <taxon>eudicotyledons</taxon>
        <taxon>Gunneridae</taxon>
        <taxon>Pentapetalae</taxon>
        <taxon>asterids</taxon>
        <taxon>lamiids</taxon>
        <taxon>Solanales</taxon>
        <taxon>Solanaceae</taxon>
        <taxon>Solanoideae</taxon>
        <taxon>Datureae</taxon>
        <taxon>Datura</taxon>
    </lineage>
</organism>